<sequence>MRRSEVKGNRPNGVKPSWLTLFACGFISEICKWFEDGKIRDMEIRYKEIKSAPGGTAIVSDASLKLMNVVGNCIGTHSSSLPAGMSTRSRLRDL</sequence>
<evidence type="ECO:0000313" key="1">
    <source>
        <dbReference type="EMBL" id="GIY93395.1"/>
    </source>
</evidence>
<reference evidence="1 2" key="1">
    <citation type="submission" date="2021-06" db="EMBL/GenBank/DDBJ databases">
        <title>Caerostris extrusa draft genome.</title>
        <authorList>
            <person name="Kono N."/>
            <person name="Arakawa K."/>
        </authorList>
    </citation>
    <scope>NUCLEOTIDE SEQUENCE [LARGE SCALE GENOMIC DNA]</scope>
</reference>
<organism evidence="1 2">
    <name type="scientific">Caerostris extrusa</name>
    <name type="common">Bark spider</name>
    <name type="synonym">Caerostris bankana</name>
    <dbReference type="NCBI Taxonomy" id="172846"/>
    <lineage>
        <taxon>Eukaryota</taxon>
        <taxon>Metazoa</taxon>
        <taxon>Ecdysozoa</taxon>
        <taxon>Arthropoda</taxon>
        <taxon>Chelicerata</taxon>
        <taxon>Arachnida</taxon>
        <taxon>Araneae</taxon>
        <taxon>Araneomorphae</taxon>
        <taxon>Entelegynae</taxon>
        <taxon>Araneoidea</taxon>
        <taxon>Araneidae</taxon>
        <taxon>Caerostris</taxon>
    </lineage>
</organism>
<comment type="caution">
    <text evidence="1">The sequence shown here is derived from an EMBL/GenBank/DDBJ whole genome shotgun (WGS) entry which is preliminary data.</text>
</comment>
<proteinExistence type="predicted"/>
<gene>
    <name evidence="1" type="ORF">CEXT_34581</name>
</gene>
<dbReference type="AlphaFoldDB" id="A0AAV4XGP1"/>
<dbReference type="EMBL" id="BPLR01000262">
    <property type="protein sequence ID" value="GIY93395.1"/>
    <property type="molecule type" value="Genomic_DNA"/>
</dbReference>
<keyword evidence="2" id="KW-1185">Reference proteome</keyword>
<name>A0AAV4XGP1_CAEEX</name>
<accession>A0AAV4XGP1</accession>
<protein>
    <submittedName>
        <fullName evidence="1">Uncharacterized protein</fullName>
    </submittedName>
</protein>
<evidence type="ECO:0000313" key="2">
    <source>
        <dbReference type="Proteomes" id="UP001054945"/>
    </source>
</evidence>
<dbReference type="Proteomes" id="UP001054945">
    <property type="component" value="Unassembled WGS sequence"/>
</dbReference>